<dbReference type="AlphaFoldDB" id="A0A0B6Y810"/>
<reference evidence="2" key="1">
    <citation type="submission" date="2014-12" db="EMBL/GenBank/DDBJ databases">
        <title>Insight into the proteome of Arion vulgaris.</title>
        <authorList>
            <person name="Aradska J."/>
            <person name="Bulat T."/>
            <person name="Smidak R."/>
            <person name="Sarate P."/>
            <person name="Gangsoo J."/>
            <person name="Sialana F."/>
            <person name="Bilban M."/>
            <person name="Lubec G."/>
        </authorList>
    </citation>
    <scope>NUCLEOTIDE SEQUENCE</scope>
    <source>
        <tissue evidence="2">Skin</tissue>
    </source>
</reference>
<feature type="compositionally biased region" description="Basic and acidic residues" evidence="1">
    <location>
        <begin position="160"/>
        <end position="174"/>
    </location>
</feature>
<dbReference type="EMBL" id="HACG01005587">
    <property type="protein sequence ID" value="CEK52452.1"/>
    <property type="molecule type" value="Transcribed_RNA"/>
</dbReference>
<sequence>DHNVTRAFGSSSHNITNTDHNMATNVETNSLVESLVSEQIHSLSEINAKEENIQSNHKQDVSDASLDLETYEQTAFHLNEQYVASEISSKPEENESNKYLSNTRGHNEEYHGKTNYEKNMVVSNHDYRKGEMKTKTQPLEKQNTKPWNNSERTFMSEFPNKSEKETGGAKGSKEQIKFSDQNISRKMYADAVITGQNLPVSLKIDSSSKEEYNTSEMPIHAMDILGTEESYEGTGIYADAISKLMNKTVPSPVSHAKMSASSAGQAYYKGTIRNNMSKSETTDFKTMIVTPKNTKENRTRNQSKFK</sequence>
<protein>
    <submittedName>
        <fullName evidence="2">Uncharacterized protein</fullName>
    </submittedName>
</protein>
<feature type="region of interest" description="Disordered" evidence="1">
    <location>
        <begin position="282"/>
        <end position="306"/>
    </location>
</feature>
<name>A0A0B6Y810_9EUPU</name>
<organism evidence="2">
    <name type="scientific">Arion vulgaris</name>
    <dbReference type="NCBI Taxonomy" id="1028688"/>
    <lineage>
        <taxon>Eukaryota</taxon>
        <taxon>Metazoa</taxon>
        <taxon>Spiralia</taxon>
        <taxon>Lophotrochozoa</taxon>
        <taxon>Mollusca</taxon>
        <taxon>Gastropoda</taxon>
        <taxon>Heterobranchia</taxon>
        <taxon>Euthyneura</taxon>
        <taxon>Panpulmonata</taxon>
        <taxon>Eupulmonata</taxon>
        <taxon>Stylommatophora</taxon>
        <taxon>Helicina</taxon>
        <taxon>Arionoidea</taxon>
        <taxon>Arionidae</taxon>
        <taxon>Arion</taxon>
    </lineage>
</organism>
<feature type="region of interest" description="Disordered" evidence="1">
    <location>
        <begin position="1"/>
        <end position="22"/>
    </location>
</feature>
<feature type="non-terminal residue" evidence="2">
    <location>
        <position position="1"/>
    </location>
</feature>
<accession>A0A0B6Y810</accession>
<evidence type="ECO:0000313" key="2">
    <source>
        <dbReference type="EMBL" id="CEK52452.1"/>
    </source>
</evidence>
<feature type="region of interest" description="Disordered" evidence="1">
    <location>
        <begin position="85"/>
        <end position="110"/>
    </location>
</feature>
<evidence type="ECO:0000256" key="1">
    <source>
        <dbReference type="SAM" id="MobiDB-lite"/>
    </source>
</evidence>
<feature type="compositionally biased region" description="Polar residues" evidence="1">
    <location>
        <begin position="135"/>
        <end position="153"/>
    </location>
</feature>
<feature type="region of interest" description="Disordered" evidence="1">
    <location>
        <begin position="131"/>
        <end position="174"/>
    </location>
</feature>
<gene>
    <name evidence="2" type="primary">ORF16848</name>
</gene>
<proteinExistence type="predicted"/>
<feature type="compositionally biased region" description="Polar residues" evidence="1">
    <location>
        <begin position="8"/>
        <end position="22"/>
    </location>
</feature>